<dbReference type="PANTHER" id="PTHR38593:SF1">
    <property type="entry name" value="BLR2558 PROTEIN"/>
    <property type="match status" value="1"/>
</dbReference>
<organism evidence="3 4">
    <name type="scientific">Bordetella parapertussis</name>
    <dbReference type="NCBI Taxonomy" id="519"/>
    <lineage>
        <taxon>Bacteria</taxon>
        <taxon>Pseudomonadati</taxon>
        <taxon>Pseudomonadota</taxon>
        <taxon>Betaproteobacteria</taxon>
        <taxon>Burkholderiales</taxon>
        <taxon>Alcaligenaceae</taxon>
        <taxon>Bordetella</taxon>
    </lineage>
</organism>
<evidence type="ECO:0000256" key="1">
    <source>
        <dbReference type="SAM" id="MobiDB-lite"/>
    </source>
</evidence>
<dbReference type="Pfam" id="PF13628">
    <property type="entry name" value="DUF4142"/>
    <property type="match status" value="1"/>
</dbReference>
<evidence type="ECO:0000313" key="4">
    <source>
        <dbReference type="Proteomes" id="UP001324595"/>
    </source>
</evidence>
<feature type="region of interest" description="Disordered" evidence="1">
    <location>
        <begin position="173"/>
        <end position="192"/>
    </location>
</feature>
<dbReference type="Proteomes" id="UP001324595">
    <property type="component" value="Unassembled WGS sequence"/>
</dbReference>
<sequence length="192" mass="20620">MGRLRSLATAATGGRRLALAARWLAGLLCLGIWAAQASPAADEAWLRRAAQLAQTSAQAAALARQHGASGDVQAYARQAAARLQDLGRGLADVAHAQAVTLPAGPDVTQRTHLQELAQQREAAFDRMYLHWAGVALGEETLRHYQQAAEEAQAAPVREFAVHTLPMLQNLLQDARRLARPPPQAEPRKLPPG</sequence>
<comment type="caution">
    <text evidence="3">The sequence shown here is derived from an EMBL/GenBank/DDBJ whole genome shotgun (WGS) entry which is preliminary data.</text>
</comment>
<gene>
    <name evidence="3" type="ORF">U5T69_20050</name>
</gene>
<feature type="non-terminal residue" evidence="3">
    <location>
        <position position="192"/>
    </location>
</feature>
<feature type="domain" description="DUF4142" evidence="2">
    <location>
        <begin position="41"/>
        <end position="177"/>
    </location>
</feature>
<name>A0ABU5X932_BORPP</name>
<dbReference type="InterPro" id="IPR025419">
    <property type="entry name" value="DUF4142"/>
</dbReference>
<evidence type="ECO:0000313" key="3">
    <source>
        <dbReference type="EMBL" id="MEB2665405.1"/>
    </source>
</evidence>
<dbReference type="PANTHER" id="PTHR38593">
    <property type="entry name" value="BLR2558 PROTEIN"/>
    <property type="match status" value="1"/>
</dbReference>
<evidence type="ECO:0000259" key="2">
    <source>
        <dbReference type="Pfam" id="PF13628"/>
    </source>
</evidence>
<accession>A0ABU5X932</accession>
<dbReference type="EMBL" id="JAXUBE010000122">
    <property type="protein sequence ID" value="MEB2665405.1"/>
    <property type="molecule type" value="Genomic_DNA"/>
</dbReference>
<protein>
    <submittedName>
        <fullName evidence="3">DUF4142 domain-containing protein</fullName>
    </submittedName>
</protein>
<keyword evidence="4" id="KW-1185">Reference proteome</keyword>
<reference evidence="3 4" key="1">
    <citation type="submission" date="2023-12" db="EMBL/GenBank/DDBJ databases">
        <title>Draft Genome Sequences of Bordetella parapertussis clinical Isolates from Colombia, 2023.</title>
        <authorList>
            <person name="Montilla E.A."/>
            <person name="Rojas F."/>
            <person name="Vargas M.N."/>
            <person name="Bonilla V."/>
            <person name="Duarte C."/>
        </authorList>
    </citation>
    <scope>NUCLEOTIDE SEQUENCE [LARGE SCALE GENOMIC DNA]</scope>
    <source>
        <strain evidence="3 4">320001806</strain>
    </source>
</reference>
<proteinExistence type="predicted"/>
<dbReference type="RefSeq" id="WP_323670097.1">
    <property type="nucleotide sequence ID" value="NZ_JAXUBE010000122.1"/>
</dbReference>